<proteinExistence type="inferred from homology"/>
<evidence type="ECO:0000256" key="2">
    <source>
        <dbReference type="ARBA" id="ARBA00007637"/>
    </source>
</evidence>
<organism evidence="7 8">
    <name type="scientific">Achromobacter animicus</name>
    <dbReference type="NCBI Taxonomy" id="1389935"/>
    <lineage>
        <taxon>Bacteria</taxon>
        <taxon>Pseudomonadati</taxon>
        <taxon>Pseudomonadota</taxon>
        <taxon>Betaproteobacteria</taxon>
        <taxon>Burkholderiales</taxon>
        <taxon>Alcaligenaceae</taxon>
        <taxon>Achromobacter</taxon>
    </lineage>
</organism>
<gene>
    <name evidence="7" type="ORF">LMG26690_04265</name>
</gene>
<feature type="domain" description="NAD-dependent epimerase/dehydratase" evidence="6">
    <location>
        <begin position="15"/>
        <end position="246"/>
    </location>
</feature>
<dbReference type="Gene3D" id="3.90.25.10">
    <property type="entry name" value="UDP-galactose 4-epimerase, domain 1"/>
    <property type="match status" value="1"/>
</dbReference>
<dbReference type="PANTHER" id="PTHR43725:SF53">
    <property type="entry name" value="UDP-ARABINOSE 4-EPIMERASE 1"/>
    <property type="match status" value="1"/>
</dbReference>
<dbReference type="InterPro" id="IPR036291">
    <property type="entry name" value="NAD(P)-bd_dom_sf"/>
</dbReference>
<evidence type="ECO:0000256" key="1">
    <source>
        <dbReference type="ARBA" id="ARBA00004947"/>
    </source>
</evidence>
<dbReference type="AlphaFoldDB" id="A0A6S7ADT6"/>
<evidence type="ECO:0000259" key="6">
    <source>
        <dbReference type="Pfam" id="PF01370"/>
    </source>
</evidence>
<sequence>MVQTMTDNATPLRCLVLGGRGFVGSHLVDGLLAAGHRVRSFGRLHTGHHESRENLEYFDGNFENSDDVRSALEGCDVCYHLISTTLPKSSNGDPCYDIESNLIGTVRLLNAAVRGGVKKVIFTSSGGTVYGNPRYTPIPESHPTDPICSYGITKLAIEKYLEMFRTLHGLEYQVLRLANPYGERQLTRGNQGAIAIFLGKIMRGESVEIWGDGSSVRDYLHISDVTRALIRCIEPGRTEERVLNIGSGIGVSVNALLDAIETVVDRPAERKYLPARAFDVPSNVLDISAAHRSLDWSPKVGFTEGISRFHRWLANNPHAL</sequence>
<evidence type="ECO:0000313" key="8">
    <source>
        <dbReference type="Proteomes" id="UP000494214"/>
    </source>
</evidence>
<dbReference type="GO" id="GO:0016853">
    <property type="term" value="F:isomerase activity"/>
    <property type="evidence" value="ECO:0007669"/>
    <property type="project" value="UniProtKB-KW"/>
</dbReference>
<comment type="pathway">
    <text evidence="1">Carbohydrate metabolism; galactose metabolism.</text>
</comment>
<dbReference type="InterPro" id="IPR001509">
    <property type="entry name" value="Epimerase_deHydtase"/>
</dbReference>
<dbReference type="SUPFAM" id="SSF51735">
    <property type="entry name" value="NAD(P)-binding Rossmann-fold domains"/>
    <property type="match status" value="1"/>
</dbReference>
<reference evidence="7 8" key="1">
    <citation type="submission" date="2020-04" db="EMBL/GenBank/DDBJ databases">
        <authorList>
            <person name="De Canck E."/>
        </authorList>
    </citation>
    <scope>NUCLEOTIDE SEQUENCE [LARGE SCALE GENOMIC DNA]</scope>
    <source>
        <strain evidence="7 8">LMG 26690</strain>
    </source>
</reference>
<keyword evidence="7" id="KW-0413">Isomerase</keyword>
<evidence type="ECO:0000256" key="5">
    <source>
        <dbReference type="ARBA" id="ARBA00033067"/>
    </source>
</evidence>
<dbReference type="Pfam" id="PF01370">
    <property type="entry name" value="Epimerase"/>
    <property type="match status" value="1"/>
</dbReference>
<dbReference type="Proteomes" id="UP000494214">
    <property type="component" value="Unassembled WGS sequence"/>
</dbReference>
<dbReference type="EMBL" id="CADIJM010000011">
    <property type="protein sequence ID" value="CAB3725094.1"/>
    <property type="molecule type" value="Genomic_DNA"/>
</dbReference>
<dbReference type="Gene3D" id="3.40.50.720">
    <property type="entry name" value="NAD(P)-binding Rossmann-like Domain"/>
    <property type="match status" value="1"/>
</dbReference>
<comment type="similarity">
    <text evidence="2">Belongs to the NAD(P)-dependent epimerase/dehydratase family.</text>
</comment>
<dbReference type="PANTHER" id="PTHR43725">
    <property type="entry name" value="UDP-GLUCOSE 4-EPIMERASE"/>
    <property type="match status" value="1"/>
</dbReference>
<evidence type="ECO:0000256" key="3">
    <source>
        <dbReference type="ARBA" id="ARBA00018569"/>
    </source>
</evidence>
<protein>
    <recommendedName>
        <fullName evidence="3">UDP-glucose 4-epimerase</fullName>
    </recommendedName>
    <alternativeName>
        <fullName evidence="5">Galactowaldenase</fullName>
    </alternativeName>
    <alternativeName>
        <fullName evidence="4">UDP-galactose 4-epimerase</fullName>
    </alternativeName>
</protein>
<accession>A0A6S7ADT6</accession>
<evidence type="ECO:0000313" key="7">
    <source>
        <dbReference type="EMBL" id="CAB3725094.1"/>
    </source>
</evidence>
<name>A0A6S7ADT6_9BURK</name>
<evidence type="ECO:0000256" key="4">
    <source>
        <dbReference type="ARBA" id="ARBA00031367"/>
    </source>
</evidence>
<keyword evidence="8" id="KW-1185">Reference proteome</keyword>